<proteinExistence type="predicted"/>
<organism evidence="1 2">
    <name type="scientific">Acaulospora morrowiae</name>
    <dbReference type="NCBI Taxonomy" id="94023"/>
    <lineage>
        <taxon>Eukaryota</taxon>
        <taxon>Fungi</taxon>
        <taxon>Fungi incertae sedis</taxon>
        <taxon>Mucoromycota</taxon>
        <taxon>Glomeromycotina</taxon>
        <taxon>Glomeromycetes</taxon>
        <taxon>Diversisporales</taxon>
        <taxon>Acaulosporaceae</taxon>
        <taxon>Acaulospora</taxon>
    </lineage>
</organism>
<name>A0A9N9J4Q2_9GLOM</name>
<protein>
    <submittedName>
        <fullName evidence="1">2019_t:CDS:1</fullName>
    </submittedName>
</protein>
<evidence type="ECO:0000313" key="1">
    <source>
        <dbReference type="EMBL" id="CAG8763758.1"/>
    </source>
</evidence>
<dbReference type="EMBL" id="CAJVPV010042306">
    <property type="protein sequence ID" value="CAG8763758.1"/>
    <property type="molecule type" value="Genomic_DNA"/>
</dbReference>
<gene>
    <name evidence="1" type="ORF">AMORRO_LOCUS16116</name>
</gene>
<accession>A0A9N9J4Q2</accession>
<sequence length="43" mass="4997">MCLSATKIKDFQFTDQQLKDIRSENRIANKQKDSTSSILYSDQ</sequence>
<dbReference type="AlphaFoldDB" id="A0A9N9J4Q2"/>
<evidence type="ECO:0000313" key="2">
    <source>
        <dbReference type="Proteomes" id="UP000789342"/>
    </source>
</evidence>
<keyword evidence="2" id="KW-1185">Reference proteome</keyword>
<comment type="caution">
    <text evidence="1">The sequence shown here is derived from an EMBL/GenBank/DDBJ whole genome shotgun (WGS) entry which is preliminary data.</text>
</comment>
<reference evidence="1" key="1">
    <citation type="submission" date="2021-06" db="EMBL/GenBank/DDBJ databases">
        <authorList>
            <person name="Kallberg Y."/>
            <person name="Tangrot J."/>
            <person name="Rosling A."/>
        </authorList>
    </citation>
    <scope>NUCLEOTIDE SEQUENCE</scope>
    <source>
        <strain evidence="1">CL551</strain>
    </source>
</reference>
<feature type="non-terminal residue" evidence="1">
    <location>
        <position position="43"/>
    </location>
</feature>
<dbReference type="Proteomes" id="UP000789342">
    <property type="component" value="Unassembled WGS sequence"/>
</dbReference>